<dbReference type="AlphaFoldDB" id="W9RNU4"/>
<proteinExistence type="predicted"/>
<dbReference type="EMBL" id="KE345322">
    <property type="protein sequence ID" value="EXC01169.1"/>
    <property type="molecule type" value="Genomic_DNA"/>
</dbReference>
<organism evidence="1 2">
    <name type="scientific">Morus notabilis</name>
    <dbReference type="NCBI Taxonomy" id="981085"/>
    <lineage>
        <taxon>Eukaryota</taxon>
        <taxon>Viridiplantae</taxon>
        <taxon>Streptophyta</taxon>
        <taxon>Embryophyta</taxon>
        <taxon>Tracheophyta</taxon>
        <taxon>Spermatophyta</taxon>
        <taxon>Magnoliopsida</taxon>
        <taxon>eudicotyledons</taxon>
        <taxon>Gunneridae</taxon>
        <taxon>Pentapetalae</taxon>
        <taxon>rosids</taxon>
        <taxon>fabids</taxon>
        <taxon>Rosales</taxon>
        <taxon>Moraceae</taxon>
        <taxon>Moreae</taxon>
        <taxon>Morus</taxon>
    </lineage>
</organism>
<dbReference type="InterPro" id="IPR009836">
    <property type="entry name" value="GRDP-like"/>
</dbReference>
<evidence type="ECO:0000313" key="1">
    <source>
        <dbReference type="EMBL" id="EXC01169.1"/>
    </source>
</evidence>
<evidence type="ECO:0000313" key="2">
    <source>
        <dbReference type="Proteomes" id="UP000030645"/>
    </source>
</evidence>
<name>W9RNU4_9ROSA</name>
<keyword evidence="2" id="KW-1185">Reference proteome</keyword>
<gene>
    <name evidence="1" type="ORF">L484_025546</name>
</gene>
<sequence>MVINPHAKPILSNVGLNQDPNSQLTKLTSYQLHPSSYCKVFMTIIAVLSHDDTATDRTKGQKQDVGFSETTKQWEETFGSSY</sequence>
<dbReference type="PANTHER" id="PTHR34365:SF7">
    <property type="entry name" value="GLYCINE-RICH DOMAIN-CONTAINING PROTEIN 1"/>
    <property type="match status" value="1"/>
</dbReference>
<dbReference type="STRING" id="981085.W9RNU4"/>
<protein>
    <submittedName>
        <fullName evidence="1">Uncharacterized protein</fullName>
    </submittedName>
</protein>
<accession>W9RNU4</accession>
<dbReference type="Proteomes" id="UP000030645">
    <property type="component" value="Unassembled WGS sequence"/>
</dbReference>
<dbReference type="PANTHER" id="PTHR34365">
    <property type="entry name" value="ENOLASE (DUF1399)"/>
    <property type="match status" value="1"/>
</dbReference>
<reference evidence="2" key="1">
    <citation type="submission" date="2013-01" db="EMBL/GenBank/DDBJ databases">
        <title>Draft Genome Sequence of a Mulberry Tree, Morus notabilis C.K. Schneid.</title>
        <authorList>
            <person name="He N."/>
            <person name="Zhao S."/>
        </authorList>
    </citation>
    <scope>NUCLEOTIDE SEQUENCE</scope>
</reference>